<dbReference type="AlphaFoldDB" id="A0A8D8WZ40"/>
<dbReference type="EMBL" id="HBUF01244072">
    <property type="protein sequence ID" value="CAG6677893.1"/>
    <property type="molecule type" value="Transcribed_RNA"/>
</dbReference>
<sequence>MSNLLLQSQEPRGFFRMNLYSREKLPAEDFDLGRYLYLESNENEEKSSAVNCPIRWQDRRQPRTKRGNILFSGFLQLSSFLLPNYREPIIMIESLFRTNILDAEIFLKVFEINLTERLFANRPYVTMVLKKKRNLTKTRFPKIQL</sequence>
<protein>
    <submittedName>
        <fullName evidence="1">Uncharacterized protein</fullName>
    </submittedName>
</protein>
<name>A0A8D8WZ40_9HEMI</name>
<reference evidence="1" key="1">
    <citation type="submission" date="2021-05" db="EMBL/GenBank/DDBJ databases">
        <authorList>
            <person name="Alioto T."/>
            <person name="Alioto T."/>
            <person name="Gomez Garrido J."/>
        </authorList>
    </citation>
    <scope>NUCLEOTIDE SEQUENCE</scope>
</reference>
<proteinExistence type="predicted"/>
<accession>A0A8D8WZ40</accession>
<evidence type="ECO:0000313" key="1">
    <source>
        <dbReference type="EMBL" id="CAG6677893.1"/>
    </source>
</evidence>
<organism evidence="1">
    <name type="scientific">Cacopsylla melanoneura</name>
    <dbReference type="NCBI Taxonomy" id="428564"/>
    <lineage>
        <taxon>Eukaryota</taxon>
        <taxon>Metazoa</taxon>
        <taxon>Ecdysozoa</taxon>
        <taxon>Arthropoda</taxon>
        <taxon>Hexapoda</taxon>
        <taxon>Insecta</taxon>
        <taxon>Pterygota</taxon>
        <taxon>Neoptera</taxon>
        <taxon>Paraneoptera</taxon>
        <taxon>Hemiptera</taxon>
        <taxon>Sternorrhyncha</taxon>
        <taxon>Psylloidea</taxon>
        <taxon>Psyllidae</taxon>
        <taxon>Psyllinae</taxon>
        <taxon>Cacopsylla</taxon>
    </lineage>
</organism>